<dbReference type="PROSITE" id="PS50883">
    <property type="entry name" value="EAL"/>
    <property type="match status" value="1"/>
</dbReference>
<gene>
    <name evidence="12" type="ORF">STPYR_12476</name>
</gene>
<dbReference type="EMBL" id="FLTS01000001">
    <property type="protein sequence ID" value="SBV37540.1"/>
    <property type="molecule type" value="Genomic_DNA"/>
</dbReference>
<accession>A0A1Y5Q5K0</accession>
<organism evidence="12">
    <name type="scientific">uncultured Stenotrophomonas sp</name>
    <dbReference type="NCBI Taxonomy" id="165438"/>
    <lineage>
        <taxon>Bacteria</taxon>
        <taxon>Pseudomonadati</taxon>
        <taxon>Pseudomonadota</taxon>
        <taxon>Gammaproteobacteria</taxon>
        <taxon>Lysobacterales</taxon>
        <taxon>Lysobacteraceae</taxon>
        <taxon>Stenotrophomonas</taxon>
        <taxon>environmental samples</taxon>
    </lineage>
</organism>
<dbReference type="GO" id="GO:0071111">
    <property type="term" value="F:cyclic-guanylate-specific phosphodiesterase activity"/>
    <property type="evidence" value="ECO:0007669"/>
    <property type="project" value="UniProtKB-EC"/>
</dbReference>
<dbReference type="SUPFAM" id="SSF141868">
    <property type="entry name" value="EAL domain-like"/>
    <property type="match status" value="1"/>
</dbReference>
<dbReference type="InterPro" id="IPR050706">
    <property type="entry name" value="Cyclic-di-GMP_PDE-like"/>
</dbReference>
<evidence type="ECO:0000256" key="6">
    <source>
        <dbReference type="ARBA" id="ARBA00022801"/>
    </source>
</evidence>
<proteinExistence type="predicted"/>
<evidence type="ECO:0000256" key="2">
    <source>
        <dbReference type="ARBA" id="ARBA00012282"/>
    </source>
</evidence>
<evidence type="ECO:0000256" key="5">
    <source>
        <dbReference type="ARBA" id="ARBA00022692"/>
    </source>
</evidence>
<keyword evidence="7 10" id="KW-1133">Transmembrane helix</keyword>
<keyword evidence="8 10" id="KW-0472">Membrane</keyword>
<dbReference type="EC" id="3.1.4.52" evidence="2"/>
<evidence type="ECO:0000256" key="8">
    <source>
        <dbReference type="ARBA" id="ARBA00023136"/>
    </source>
</evidence>
<comment type="subcellular location">
    <subcellularLocation>
        <location evidence="1">Cell membrane</location>
        <topology evidence="1">Multi-pass membrane protein</topology>
    </subcellularLocation>
</comment>
<dbReference type="AlphaFoldDB" id="A0A1Y5Q5K0"/>
<keyword evidence="3" id="KW-1003">Cell membrane</keyword>
<dbReference type="GO" id="GO:0005886">
    <property type="term" value="C:plasma membrane"/>
    <property type="evidence" value="ECO:0007669"/>
    <property type="project" value="UniProtKB-SubCell"/>
</dbReference>
<keyword evidence="5 10" id="KW-0812">Transmembrane</keyword>
<evidence type="ECO:0000313" key="12">
    <source>
        <dbReference type="EMBL" id="SBV37540.1"/>
    </source>
</evidence>
<evidence type="ECO:0000256" key="1">
    <source>
        <dbReference type="ARBA" id="ARBA00004651"/>
    </source>
</evidence>
<comment type="catalytic activity">
    <reaction evidence="9">
        <text>3',3'-c-di-GMP + H2O = 5'-phosphoguanylyl(3'-&gt;5')guanosine + H(+)</text>
        <dbReference type="Rhea" id="RHEA:24902"/>
        <dbReference type="ChEBI" id="CHEBI:15377"/>
        <dbReference type="ChEBI" id="CHEBI:15378"/>
        <dbReference type="ChEBI" id="CHEBI:58754"/>
        <dbReference type="ChEBI" id="CHEBI:58805"/>
        <dbReference type="EC" id="3.1.4.52"/>
    </reaction>
</comment>
<evidence type="ECO:0000256" key="7">
    <source>
        <dbReference type="ARBA" id="ARBA00022989"/>
    </source>
</evidence>
<sequence>MHKVRHWLLLKIARMPRVFICGIGIFVSLVLMLASVAAVAWLDQSRTAQRHDAALQLMQKVTAEGSGLLDRLARKGRLNCSDQGLVDLNAELLGSRYLREIGVLDENRQLICSTALGRLSVPIKDDYPVHVSRSGLELLTNVPLTMAGRKVAATIIQRPPVNVVVSPYATDDLYASADAVWLRTTDGLFLLNANGIEARALPAMQARAGRLEGSSLSWQGLGYERVSMAPGQDVVLQTRRNLPAIVQGNALLPVLLAGSLLIAGLVIGTVTPFVYRLGSLRNRIGLLCDEAHLALVYQPVFDLATLRPVGCEVLARLREGETTWAPGRMIPAIRGAGLQRRFDHAVARKAIRELAAHLPAWEGRFGIALNCFPESIEPDVLIPLLEQALRATGRDDLEVCIEITEHSLSSELIPEVQRLKARGFLIAVDDFGTGYSNLRSVTQLSPDLLKIDGSFVYELEDATVRSNLIPEIVNIAHAVEAQTVAEGIEKMEQVQLLLAAGVRYGQGYALARPVGIEAFVALVAGAGRAGPRA</sequence>
<keyword evidence="6" id="KW-0378">Hydrolase</keyword>
<evidence type="ECO:0000256" key="4">
    <source>
        <dbReference type="ARBA" id="ARBA00022636"/>
    </source>
</evidence>
<dbReference type="SMART" id="SM00052">
    <property type="entry name" value="EAL"/>
    <property type="match status" value="1"/>
</dbReference>
<evidence type="ECO:0000256" key="3">
    <source>
        <dbReference type="ARBA" id="ARBA00022475"/>
    </source>
</evidence>
<evidence type="ECO:0000256" key="10">
    <source>
        <dbReference type="SAM" id="Phobius"/>
    </source>
</evidence>
<dbReference type="PANTHER" id="PTHR33121:SF70">
    <property type="entry name" value="SIGNALING PROTEIN YKOW"/>
    <property type="match status" value="1"/>
</dbReference>
<dbReference type="Pfam" id="PF12792">
    <property type="entry name" value="CSS-motif"/>
    <property type="match status" value="1"/>
</dbReference>
<dbReference type="InterPro" id="IPR024744">
    <property type="entry name" value="CSS-motif_dom"/>
</dbReference>
<feature type="domain" description="EAL" evidence="11">
    <location>
        <begin position="277"/>
        <end position="527"/>
    </location>
</feature>
<dbReference type="CDD" id="cd01948">
    <property type="entry name" value="EAL"/>
    <property type="match status" value="1"/>
</dbReference>
<dbReference type="InterPro" id="IPR035919">
    <property type="entry name" value="EAL_sf"/>
</dbReference>
<feature type="transmembrane region" description="Helical" evidence="10">
    <location>
        <begin position="250"/>
        <end position="275"/>
    </location>
</feature>
<dbReference type="PANTHER" id="PTHR33121">
    <property type="entry name" value="CYCLIC DI-GMP PHOSPHODIESTERASE PDEF"/>
    <property type="match status" value="1"/>
</dbReference>
<reference evidence="12" key="1">
    <citation type="submission" date="2016-03" db="EMBL/GenBank/DDBJ databases">
        <authorList>
            <person name="Ploux O."/>
        </authorList>
    </citation>
    <scope>NUCLEOTIDE SEQUENCE</scope>
    <source>
        <strain evidence="12">UC10</strain>
    </source>
</reference>
<keyword evidence="4" id="KW-0973">c-di-GMP</keyword>
<evidence type="ECO:0000256" key="9">
    <source>
        <dbReference type="ARBA" id="ARBA00034290"/>
    </source>
</evidence>
<dbReference type="Gene3D" id="3.20.20.450">
    <property type="entry name" value="EAL domain"/>
    <property type="match status" value="1"/>
</dbReference>
<protein>
    <recommendedName>
        <fullName evidence="2">cyclic-guanylate-specific phosphodiesterase</fullName>
        <ecNumber evidence="2">3.1.4.52</ecNumber>
    </recommendedName>
</protein>
<dbReference type="InterPro" id="IPR001633">
    <property type="entry name" value="EAL_dom"/>
</dbReference>
<dbReference type="Pfam" id="PF00563">
    <property type="entry name" value="EAL"/>
    <property type="match status" value="1"/>
</dbReference>
<name>A0A1Y5Q5K0_9GAMM</name>
<evidence type="ECO:0000259" key="11">
    <source>
        <dbReference type="PROSITE" id="PS50883"/>
    </source>
</evidence>
<feature type="transmembrane region" description="Helical" evidence="10">
    <location>
        <begin position="20"/>
        <end position="42"/>
    </location>
</feature>